<protein>
    <submittedName>
        <fullName evidence="3">Uncharacterized protein</fullName>
    </submittedName>
</protein>
<evidence type="ECO:0000256" key="2">
    <source>
        <dbReference type="SAM" id="SignalP"/>
    </source>
</evidence>
<proteinExistence type="predicted"/>
<reference evidence="3" key="2">
    <citation type="submission" date="2020-09" db="EMBL/GenBank/DDBJ databases">
        <authorList>
            <person name="Sun Q."/>
            <person name="Zhou Y."/>
        </authorList>
    </citation>
    <scope>NUCLEOTIDE SEQUENCE</scope>
    <source>
        <strain evidence="3">CGMCC 1.15320</strain>
    </source>
</reference>
<feature type="chain" id="PRO_5037401639" evidence="2">
    <location>
        <begin position="20"/>
        <end position="245"/>
    </location>
</feature>
<keyword evidence="4" id="KW-1185">Reference proteome</keyword>
<name>A0A916RHH4_9HYPH</name>
<evidence type="ECO:0000313" key="4">
    <source>
        <dbReference type="Proteomes" id="UP000636264"/>
    </source>
</evidence>
<comment type="caution">
    <text evidence="3">The sequence shown here is derived from an EMBL/GenBank/DDBJ whole genome shotgun (WGS) entry which is preliminary data.</text>
</comment>
<keyword evidence="2" id="KW-0732">Signal</keyword>
<organism evidence="3 4">
    <name type="scientific">Nitratireductor aestuarii</name>
    <dbReference type="NCBI Taxonomy" id="1735103"/>
    <lineage>
        <taxon>Bacteria</taxon>
        <taxon>Pseudomonadati</taxon>
        <taxon>Pseudomonadota</taxon>
        <taxon>Alphaproteobacteria</taxon>
        <taxon>Hyphomicrobiales</taxon>
        <taxon>Phyllobacteriaceae</taxon>
        <taxon>Nitratireductor</taxon>
    </lineage>
</organism>
<feature type="signal peptide" evidence="2">
    <location>
        <begin position="1"/>
        <end position="19"/>
    </location>
</feature>
<reference evidence="3" key="1">
    <citation type="journal article" date="2014" name="Int. J. Syst. Evol. Microbiol.">
        <title>Complete genome sequence of Corynebacterium casei LMG S-19264T (=DSM 44701T), isolated from a smear-ripened cheese.</title>
        <authorList>
            <consortium name="US DOE Joint Genome Institute (JGI-PGF)"/>
            <person name="Walter F."/>
            <person name="Albersmeier A."/>
            <person name="Kalinowski J."/>
            <person name="Ruckert C."/>
        </authorList>
    </citation>
    <scope>NUCLEOTIDE SEQUENCE</scope>
    <source>
        <strain evidence="3">CGMCC 1.15320</strain>
    </source>
</reference>
<evidence type="ECO:0000256" key="1">
    <source>
        <dbReference type="SAM" id="MobiDB-lite"/>
    </source>
</evidence>
<evidence type="ECO:0000313" key="3">
    <source>
        <dbReference type="EMBL" id="GGA54010.1"/>
    </source>
</evidence>
<feature type="compositionally biased region" description="Low complexity" evidence="1">
    <location>
        <begin position="83"/>
        <end position="92"/>
    </location>
</feature>
<dbReference type="AlphaFoldDB" id="A0A916RHH4"/>
<accession>A0A916RHH4</accession>
<dbReference type="EMBL" id="BMIF01000001">
    <property type="protein sequence ID" value="GGA54010.1"/>
    <property type="molecule type" value="Genomic_DNA"/>
</dbReference>
<feature type="compositionally biased region" description="Pro residues" evidence="1">
    <location>
        <begin position="114"/>
        <end position="124"/>
    </location>
</feature>
<dbReference type="RefSeq" id="WP_188719296.1">
    <property type="nucleotide sequence ID" value="NZ_BMIF01000001.1"/>
</dbReference>
<sequence>MRILLAGIASVVLVTSAIADDVPASTIEHQQVPNGPTAKDEQPSPSVEELLELPPATEEPQVAPPVAVEEDATTIFPDPPSPSSEEFLELPPGTEEPQVAPPVTVEEDPTTIFPDPPSPFPDPPAEQSGPLSSMVQQLSSAARTACAGRDDCLRTAGNFARFLWNNRDKADMQTRAASCLGQSAIKRGYVQAPMDAIRNASTAEMMDLSVEVCECVIGFLGKFGLCRPALVQGKLAPLMSLFNRR</sequence>
<dbReference type="Proteomes" id="UP000636264">
    <property type="component" value="Unassembled WGS sequence"/>
</dbReference>
<gene>
    <name evidence="3" type="ORF">GCM10011385_04450</name>
</gene>
<feature type="region of interest" description="Disordered" evidence="1">
    <location>
        <begin position="28"/>
        <end position="131"/>
    </location>
</feature>